<name>A0A1H3N595_9BURK</name>
<dbReference type="GeneID" id="94689134"/>
<dbReference type="AlphaFoldDB" id="A0A1H3N595"/>
<organism evidence="1 2">
    <name type="scientific">Delftia lacustris</name>
    <dbReference type="NCBI Taxonomy" id="558537"/>
    <lineage>
        <taxon>Bacteria</taxon>
        <taxon>Pseudomonadati</taxon>
        <taxon>Pseudomonadota</taxon>
        <taxon>Betaproteobacteria</taxon>
        <taxon>Burkholderiales</taxon>
        <taxon>Comamonadaceae</taxon>
        <taxon>Delftia</taxon>
    </lineage>
</organism>
<proteinExistence type="predicted"/>
<evidence type="ECO:0000313" key="1">
    <source>
        <dbReference type="EMBL" id="SDY83409.1"/>
    </source>
</evidence>
<sequence length="93" mass="10303">MPINLRDDEAKERDLMGRFTKSAVIDDIRARATRVEEEQGFDRRTGTAQLLPPGADESTEALIDRAVAYGEWLALERVAEGIEDGQLGRSASQ</sequence>
<dbReference type="RefSeq" id="WP_047219689.1">
    <property type="nucleotide sequence ID" value="NZ_CP065749.1"/>
</dbReference>
<dbReference type="EMBL" id="FNPE01000008">
    <property type="protein sequence ID" value="SDY83409.1"/>
    <property type="molecule type" value="Genomic_DNA"/>
</dbReference>
<accession>A0A1H3N595</accession>
<protein>
    <submittedName>
        <fullName evidence="1">Uncharacterized protein</fullName>
    </submittedName>
</protein>
<evidence type="ECO:0000313" key="2">
    <source>
        <dbReference type="Proteomes" id="UP000183417"/>
    </source>
</evidence>
<gene>
    <name evidence="1" type="ORF">SAMN05421547_108157</name>
</gene>
<reference evidence="1 2" key="1">
    <citation type="submission" date="2016-10" db="EMBL/GenBank/DDBJ databases">
        <authorList>
            <person name="de Groot N.N."/>
        </authorList>
    </citation>
    <scope>NUCLEOTIDE SEQUENCE [LARGE SCALE GENOMIC DNA]</scope>
    <source>
        <strain evidence="1 2">LMG 24775</strain>
    </source>
</reference>
<dbReference type="Proteomes" id="UP000183417">
    <property type="component" value="Unassembled WGS sequence"/>
</dbReference>